<dbReference type="Pfam" id="PF02518">
    <property type="entry name" value="HATPase_c"/>
    <property type="match status" value="1"/>
</dbReference>
<dbReference type="Pfam" id="PF00512">
    <property type="entry name" value="HisKA"/>
    <property type="match status" value="1"/>
</dbReference>
<proteinExistence type="predicted"/>
<dbReference type="Pfam" id="PF00072">
    <property type="entry name" value="Response_reg"/>
    <property type="match status" value="1"/>
</dbReference>
<keyword evidence="6" id="KW-1133">Transmembrane helix</keyword>
<dbReference type="InterPro" id="IPR036097">
    <property type="entry name" value="HisK_dim/P_sf"/>
</dbReference>
<dbReference type="Gene3D" id="3.30.450.20">
    <property type="entry name" value="PAS domain"/>
    <property type="match status" value="2"/>
</dbReference>
<feature type="domain" description="PAC" evidence="10">
    <location>
        <begin position="283"/>
        <end position="335"/>
    </location>
</feature>
<gene>
    <name evidence="11" type="ORF">HYN04_09390</name>
</gene>
<dbReference type="EC" id="2.7.13.3" evidence="2"/>
<evidence type="ECO:0000259" key="10">
    <source>
        <dbReference type="PROSITE" id="PS50113"/>
    </source>
</evidence>
<dbReference type="PROSITE" id="PS50110">
    <property type="entry name" value="RESPONSE_REGULATORY"/>
    <property type="match status" value="1"/>
</dbReference>
<dbReference type="CDD" id="cd16922">
    <property type="entry name" value="HATPase_EvgS-ArcB-TorS-like"/>
    <property type="match status" value="1"/>
</dbReference>
<feature type="transmembrane region" description="Helical" evidence="6">
    <location>
        <begin position="52"/>
        <end position="70"/>
    </location>
</feature>
<dbReference type="Pfam" id="PF08448">
    <property type="entry name" value="PAS_4"/>
    <property type="match status" value="1"/>
</dbReference>
<dbReference type="SUPFAM" id="SSF47384">
    <property type="entry name" value="Homodimeric domain of signal transducing histidine kinase"/>
    <property type="match status" value="1"/>
</dbReference>
<dbReference type="PANTHER" id="PTHR45339">
    <property type="entry name" value="HYBRID SIGNAL TRANSDUCTION HISTIDINE KINASE J"/>
    <property type="match status" value="1"/>
</dbReference>
<feature type="domain" description="Histidine kinase" evidence="7">
    <location>
        <begin position="483"/>
        <end position="702"/>
    </location>
</feature>
<keyword evidence="3 5" id="KW-0597">Phosphoprotein</keyword>
<dbReference type="InterPro" id="IPR000014">
    <property type="entry name" value="PAS"/>
</dbReference>
<keyword evidence="6" id="KW-0812">Transmembrane</keyword>
<dbReference type="InterPro" id="IPR000700">
    <property type="entry name" value="PAS-assoc_C"/>
</dbReference>
<feature type="modified residue" description="4-aspartylphosphate" evidence="5">
    <location>
        <position position="773"/>
    </location>
</feature>
<dbReference type="SMART" id="SM00448">
    <property type="entry name" value="REC"/>
    <property type="match status" value="1"/>
</dbReference>
<dbReference type="PROSITE" id="PS50109">
    <property type="entry name" value="HIS_KIN"/>
    <property type="match status" value="1"/>
</dbReference>
<dbReference type="AlphaFoldDB" id="A0A2Z3HRT5"/>
<name>A0A2Z3HRT5_9CAUL</name>
<dbReference type="InterPro" id="IPR011006">
    <property type="entry name" value="CheY-like_superfamily"/>
</dbReference>
<dbReference type="InterPro" id="IPR005467">
    <property type="entry name" value="His_kinase_dom"/>
</dbReference>
<keyword evidence="4" id="KW-0902">Two-component regulatory system</keyword>
<accession>A0A2Z3HRT5</accession>
<dbReference type="NCBIfam" id="TIGR00229">
    <property type="entry name" value="sensory_box"/>
    <property type="match status" value="1"/>
</dbReference>
<dbReference type="GO" id="GO:0000155">
    <property type="term" value="F:phosphorelay sensor kinase activity"/>
    <property type="evidence" value="ECO:0007669"/>
    <property type="project" value="InterPro"/>
</dbReference>
<evidence type="ECO:0000313" key="12">
    <source>
        <dbReference type="Proteomes" id="UP000247763"/>
    </source>
</evidence>
<keyword evidence="12" id="KW-1185">Reference proteome</keyword>
<dbReference type="PROSITE" id="PS50113">
    <property type="entry name" value="PAC"/>
    <property type="match status" value="2"/>
</dbReference>
<dbReference type="Gene3D" id="3.40.50.2300">
    <property type="match status" value="1"/>
</dbReference>
<dbReference type="SUPFAM" id="SSF55874">
    <property type="entry name" value="ATPase domain of HSP90 chaperone/DNA topoisomerase II/histidine kinase"/>
    <property type="match status" value="1"/>
</dbReference>
<dbReference type="CDD" id="cd00130">
    <property type="entry name" value="PAS"/>
    <property type="match status" value="2"/>
</dbReference>
<keyword evidence="6" id="KW-0472">Membrane</keyword>
<dbReference type="Pfam" id="PF00989">
    <property type="entry name" value="PAS"/>
    <property type="match status" value="1"/>
</dbReference>
<evidence type="ECO:0000256" key="2">
    <source>
        <dbReference type="ARBA" id="ARBA00012438"/>
    </source>
</evidence>
<dbReference type="FunFam" id="3.30.565.10:FF:000010">
    <property type="entry name" value="Sensor histidine kinase RcsC"/>
    <property type="match status" value="1"/>
</dbReference>
<evidence type="ECO:0000313" key="11">
    <source>
        <dbReference type="EMBL" id="AWM77952.1"/>
    </source>
</evidence>
<evidence type="ECO:0000256" key="4">
    <source>
        <dbReference type="ARBA" id="ARBA00023012"/>
    </source>
</evidence>
<feature type="domain" description="PAS" evidence="9">
    <location>
        <begin position="336"/>
        <end position="405"/>
    </location>
</feature>
<feature type="transmembrane region" description="Helical" evidence="6">
    <location>
        <begin position="162"/>
        <end position="184"/>
    </location>
</feature>
<dbReference type="PRINTS" id="PR00344">
    <property type="entry name" value="BCTRLSENSOR"/>
</dbReference>
<dbReference type="CDD" id="cd00082">
    <property type="entry name" value="HisKA"/>
    <property type="match status" value="1"/>
</dbReference>
<dbReference type="InterPro" id="IPR013656">
    <property type="entry name" value="PAS_4"/>
</dbReference>
<dbReference type="InterPro" id="IPR001789">
    <property type="entry name" value="Sig_transdc_resp-reg_receiver"/>
</dbReference>
<dbReference type="Gene3D" id="1.10.287.130">
    <property type="match status" value="1"/>
</dbReference>
<dbReference type="GO" id="GO:0006355">
    <property type="term" value="P:regulation of DNA-templated transcription"/>
    <property type="evidence" value="ECO:0007669"/>
    <property type="project" value="InterPro"/>
</dbReference>
<dbReference type="SMART" id="SM00387">
    <property type="entry name" value="HATPase_c"/>
    <property type="match status" value="1"/>
</dbReference>
<dbReference type="InterPro" id="IPR035965">
    <property type="entry name" value="PAS-like_dom_sf"/>
</dbReference>
<feature type="domain" description="Response regulatory" evidence="8">
    <location>
        <begin position="724"/>
        <end position="841"/>
    </location>
</feature>
<dbReference type="SMART" id="SM00086">
    <property type="entry name" value="PAC"/>
    <property type="match status" value="2"/>
</dbReference>
<evidence type="ECO:0000256" key="6">
    <source>
        <dbReference type="SAM" id="Phobius"/>
    </source>
</evidence>
<dbReference type="Gene3D" id="2.10.70.100">
    <property type="match status" value="1"/>
</dbReference>
<evidence type="ECO:0000259" key="7">
    <source>
        <dbReference type="PROSITE" id="PS50109"/>
    </source>
</evidence>
<dbReference type="Proteomes" id="UP000247763">
    <property type="component" value="Chromosome"/>
</dbReference>
<dbReference type="SUPFAM" id="SSF52172">
    <property type="entry name" value="CheY-like"/>
    <property type="match status" value="1"/>
</dbReference>
<evidence type="ECO:0000256" key="1">
    <source>
        <dbReference type="ARBA" id="ARBA00000085"/>
    </source>
</evidence>
<dbReference type="InterPro" id="IPR003594">
    <property type="entry name" value="HATPase_dom"/>
</dbReference>
<evidence type="ECO:0000259" key="9">
    <source>
        <dbReference type="PROSITE" id="PS50112"/>
    </source>
</evidence>
<evidence type="ECO:0000259" key="8">
    <source>
        <dbReference type="PROSITE" id="PS50110"/>
    </source>
</evidence>
<dbReference type="OrthoDB" id="9801651at2"/>
<dbReference type="EMBL" id="CP029479">
    <property type="protein sequence ID" value="AWM77952.1"/>
    <property type="molecule type" value="Genomic_DNA"/>
</dbReference>
<dbReference type="InterPro" id="IPR003661">
    <property type="entry name" value="HisK_dim/P_dom"/>
</dbReference>
<comment type="catalytic activity">
    <reaction evidence="1">
        <text>ATP + protein L-histidine = ADP + protein N-phospho-L-histidine.</text>
        <dbReference type="EC" id="2.7.13.3"/>
    </reaction>
</comment>
<evidence type="ECO:0000256" key="5">
    <source>
        <dbReference type="PROSITE-ProRule" id="PRU00169"/>
    </source>
</evidence>
<dbReference type="SUPFAM" id="SSF55785">
    <property type="entry name" value="PYP-like sensor domain (PAS domain)"/>
    <property type="match status" value="2"/>
</dbReference>
<dbReference type="KEGG" id="phb:HYN04_09390"/>
<dbReference type="SMART" id="SM00091">
    <property type="entry name" value="PAS"/>
    <property type="match status" value="2"/>
</dbReference>
<dbReference type="CDD" id="cd17546">
    <property type="entry name" value="REC_hyHK_CKI1_RcsC-like"/>
    <property type="match status" value="1"/>
</dbReference>
<dbReference type="SMART" id="SM00388">
    <property type="entry name" value="HisKA"/>
    <property type="match status" value="1"/>
</dbReference>
<dbReference type="InterPro" id="IPR004358">
    <property type="entry name" value="Sig_transdc_His_kin-like_C"/>
</dbReference>
<dbReference type="PANTHER" id="PTHR45339:SF1">
    <property type="entry name" value="HYBRID SIGNAL TRANSDUCTION HISTIDINE KINASE J"/>
    <property type="match status" value="1"/>
</dbReference>
<reference evidence="12" key="1">
    <citation type="submission" date="2018-05" db="EMBL/GenBank/DDBJ databases">
        <title>Genome sequencing of Phenylobacterium sp. HYN0004.</title>
        <authorList>
            <person name="Yi H."/>
            <person name="Baek C."/>
        </authorList>
    </citation>
    <scope>NUCLEOTIDE SEQUENCE [LARGE SCALE GENOMIC DNA]</scope>
    <source>
        <strain evidence="12">HYN0004</strain>
    </source>
</reference>
<sequence>MAMVSDSRPLGAGGQSLGRRLWRLLSESPVQDALAGLAVAGAASPHFEGRALLAWLGFVIASSAAECLLMARGRERPLLKDLLELSRSLVFTALGAALMWSGEGEAPLLGIAIWGAMAFRTLIVDYRRPIQLLIRLGPPMTAGIGRQFFLSLEHIAARSPKLILADICLLLFILAATLTGFMSLRERRRAYERVLAESSEKTRQVEDAHRVALLAEQLVGSGHFRFDIRTFVTTFSAGLYELYGFDPSEGRPRLDVILSLFEEGDQTRTREMIAEVVNTRAPVRIEARCRLQDGREKVILTQTNPEFNEAGEVIAIFGISMDVTEARRREAALADSEAQLRLLADNVTDIVIWVSAGGRILYVSPSVETLGYTPDEMVGRASIDFIHPDDHGEATRLLNRVFEDRQPEAGHRGEFRFLNVRASGDPVWLEGYARAIRDPEGRPRSAVINFRDVTVRRELEEDLRRAKTRAEAAAEAKSEFLANMSHEIRTPLTGVIGFSALLAQVPKLPDTARGYVRKVISSGEALLTVVNDILDFSKLEAGQVDLDPAPFHVEDFLEEVVGLFGAQALAKGLRLETRIAERTPEYLFADRSRVQQVLSNLLSNAIKFTETGSIVVHARYSWDKPGLEISVTDTGVGIHEDQVEKLFQRFTQADGSISRQYGGTGLGLSISRQLTTLMGGSISIASAPGAGSTFTFDFLAPQADGPAPAAVEASPANESGESLKILVVDDLDANRELVRALLEAVGQEVEEASGGAQAVSMAVRQTYDLILMDLQMPGMDGFATTRAIRQLSQENRSTPIVALSANVLPEHVAEAEKAGMNDHIGKPIVPARLIATLNRWGGVRVGSEPASGDS</sequence>
<dbReference type="PROSITE" id="PS50112">
    <property type="entry name" value="PAS"/>
    <property type="match status" value="1"/>
</dbReference>
<dbReference type="Gene3D" id="3.30.565.10">
    <property type="entry name" value="Histidine kinase-like ATPase, C-terminal domain"/>
    <property type="match status" value="1"/>
</dbReference>
<dbReference type="InterPro" id="IPR001610">
    <property type="entry name" value="PAC"/>
</dbReference>
<protein>
    <recommendedName>
        <fullName evidence="2">histidine kinase</fullName>
        <ecNumber evidence="2">2.7.13.3</ecNumber>
    </recommendedName>
</protein>
<dbReference type="InterPro" id="IPR013767">
    <property type="entry name" value="PAS_fold"/>
</dbReference>
<dbReference type="RefSeq" id="WP_110450519.1">
    <property type="nucleotide sequence ID" value="NZ_CP029479.1"/>
</dbReference>
<organism evidence="11 12">
    <name type="scientific">Phenylobacterium parvum</name>
    <dbReference type="NCBI Taxonomy" id="2201350"/>
    <lineage>
        <taxon>Bacteria</taxon>
        <taxon>Pseudomonadati</taxon>
        <taxon>Pseudomonadota</taxon>
        <taxon>Alphaproteobacteria</taxon>
        <taxon>Caulobacterales</taxon>
        <taxon>Caulobacteraceae</taxon>
        <taxon>Phenylobacterium</taxon>
    </lineage>
</organism>
<evidence type="ECO:0000256" key="3">
    <source>
        <dbReference type="ARBA" id="ARBA00022553"/>
    </source>
</evidence>
<dbReference type="InterPro" id="IPR036890">
    <property type="entry name" value="HATPase_C_sf"/>
</dbReference>
<feature type="domain" description="PAC" evidence="10">
    <location>
        <begin position="411"/>
        <end position="465"/>
    </location>
</feature>